<dbReference type="InterPro" id="IPR001245">
    <property type="entry name" value="Ser-Thr/Tyr_kinase_cat_dom"/>
</dbReference>
<dbReference type="InterPro" id="IPR017441">
    <property type="entry name" value="Protein_kinase_ATP_BS"/>
</dbReference>
<dbReference type="GO" id="GO:0004672">
    <property type="term" value="F:protein kinase activity"/>
    <property type="evidence" value="ECO:0007669"/>
    <property type="project" value="InterPro"/>
</dbReference>
<organism evidence="9 10">
    <name type="scientific">Coptis chinensis</name>
    <dbReference type="NCBI Taxonomy" id="261450"/>
    <lineage>
        <taxon>Eukaryota</taxon>
        <taxon>Viridiplantae</taxon>
        <taxon>Streptophyta</taxon>
        <taxon>Embryophyta</taxon>
        <taxon>Tracheophyta</taxon>
        <taxon>Spermatophyta</taxon>
        <taxon>Magnoliopsida</taxon>
        <taxon>Ranunculales</taxon>
        <taxon>Ranunculaceae</taxon>
        <taxon>Coptidoideae</taxon>
        <taxon>Coptis</taxon>
    </lineage>
</organism>
<protein>
    <recommendedName>
        <fullName evidence="8">Protein kinase domain-containing protein</fullName>
    </recommendedName>
</protein>
<dbReference type="Pfam" id="PF07714">
    <property type="entry name" value="PK_Tyr_Ser-Thr"/>
    <property type="match status" value="1"/>
</dbReference>
<dbReference type="EMBL" id="JADFTS010000003">
    <property type="protein sequence ID" value="KAF9613638.1"/>
    <property type="molecule type" value="Genomic_DNA"/>
</dbReference>
<dbReference type="Gene3D" id="3.30.200.20">
    <property type="entry name" value="Phosphorylase Kinase, domain 1"/>
    <property type="match status" value="1"/>
</dbReference>
<proteinExistence type="predicted"/>
<evidence type="ECO:0000313" key="10">
    <source>
        <dbReference type="Proteomes" id="UP000631114"/>
    </source>
</evidence>
<gene>
    <name evidence="9" type="ORF">IFM89_009464</name>
</gene>
<evidence type="ECO:0000259" key="8">
    <source>
        <dbReference type="PROSITE" id="PS50011"/>
    </source>
</evidence>
<keyword evidence="6" id="KW-0067">ATP-binding</keyword>
<evidence type="ECO:0000256" key="5">
    <source>
        <dbReference type="ARBA" id="ARBA00023136"/>
    </source>
</evidence>
<reference evidence="9 10" key="1">
    <citation type="submission" date="2020-10" db="EMBL/GenBank/DDBJ databases">
        <title>The Coptis chinensis genome and diversification of protoberbering-type alkaloids.</title>
        <authorList>
            <person name="Wang B."/>
            <person name="Shu S."/>
            <person name="Song C."/>
            <person name="Liu Y."/>
        </authorList>
    </citation>
    <scope>NUCLEOTIDE SEQUENCE [LARGE SCALE GENOMIC DNA]</scope>
    <source>
        <strain evidence="9">HL-2020</strain>
        <tissue evidence="9">Leaf</tissue>
    </source>
</reference>
<feature type="domain" description="Protein kinase" evidence="8">
    <location>
        <begin position="100"/>
        <end position="337"/>
    </location>
</feature>
<dbReference type="FunFam" id="3.30.200.20:FF:000483">
    <property type="entry name" value="Putative receptor-like protein kinase"/>
    <property type="match status" value="1"/>
</dbReference>
<dbReference type="GO" id="GO:0016020">
    <property type="term" value="C:membrane"/>
    <property type="evidence" value="ECO:0007669"/>
    <property type="project" value="UniProtKB-SubCell"/>
</dbReference>
<evidence type="ECO:0000256" key="6">
    <source>
        <dbReference type="PROSITE-ProRule" id="PRU10141"/>
    </source>
</evidence>
<feature type="transmembrane region" description="Helical" evidence="7">
    <location>
        <begin position="33"/>
        <end position="54"/>
    </location>
</feature>
<keyword evidence="5 7" id="KW-0472">Membrane</keyword>
<keyword evidence="3" id="KW-0732">Signal</keyword>
<dbReference type="PANTHER" id="PTHR47974">
    <property type="entry name" value="OS07G0415500 PROTEIN"/>
    <property type="match status" value="1"/>
</dbReference>
<keyword evidence="10" id="KW-1185">Reference proteome</keyword>
<keyword evidence="2 7" id="KW-0812">Transmembrane</keyword>
<dbReference type="OrthoDB" id="2418081at2759"/>
<feature type="transmembrane region" description="Helical" evidence="7">
    <location>
        <begin position="7"/>
        <end position="27"/>
    </location>
</feature>
<sequence length="337" mass="37696">MASKKSTIIAAAVIIALIILLIILRVTLELSEVFYLILGAVVAANLAILTWIFVQHRKEKMFARRLVSEGRELRVEYSFLRKVAGVPIKFRYKELEKATDNFQALIGKGSSAYVFKGILDDGTPVAVKRIEGVEHGEREFKAEVSAIASAQHVNLVRLFGYCSIPGGPRILVYEFAHNGSLDTWIFPQREIIGGRRNVRLVRNGDNRQSRWSYFPKIVAECMREGKLMEVVDGRLLGEGGEVDERQVRILVHVALWCIQENPNLRPNMVSVVDMLEERVSMDAPPPTEMIVLDVLGVDHEETNGVKNGVAMQPTNQMENQLSTVSACSYSMSILSGR</sequence>
<evidence type="ECO:0000256" key="3">
    <source>
        <dbReference type="ARBA" id="ARBA00022729"/>
    </source>
</evidence>
<evidence type="ECO:0000256" key="1">
    <source>
        <dbReference type="ARBA" id="ARBA00004167"/>
    </source>
</evidence>
<dbReference type="PROSITE" id="PS00107">
    <property type="entry name" value="PROTEIN_KINASE_ATP"/>
    <property type="match status" value="1"/>
</dbReference>
<evidence type="ECO:0000256" key="2">
    <source>
        <dbReference type="ARBA" id="ARBA00022692"/>
    </source>
</evidence>
<keyword evidence="6" id="KW-0547">Nucleotide-binding</keyword>
<dbReference type="PROSITE" id="PS50011">
    <property type="entry name" value="PROTEIN_KINASE_DOM"/>
    <property type="match status" value="1"/>
</dbReference>
<evidence type="ECO:0000256" key="7">
    <source>
        <dbReference type="SAM" id="Phobius"/>
    </source>
</evidence>
<dbReference type="Gene3D" id="1.10.510.10">
    <property type="entry name" value="Transferase(Phosphotransferase) domain 1"/>
    <property type="match status" value="1"/>
</dbReference>
<evidence type="ECO:0000313" key="9">
    <source>
        <dbReference type="EMBL" id="KAF9613638.1"/>
    </source>
</evidence>
<evidence type="ECO:0000256" key="4">
    <source>
        <dbReference type="ARBA" id="ARBA00022989"/>
    </source>
</evidence>
<dbReference type="PANTHER" id="PTHR47974:SF9">
    <property type="entry name" value="RECEPTOR-LIKE SERINE_THREONINE-PROTEIN KINASE"/>
    <property type="match status" value="1"/>
</dbReference>
<dbReference type="Proteomes" id="UP000631114">
    <property type="component" value="Unassembled WGS sequence"/>
</dbReference>
<dbReference type="InterPro" id="IPR000719">
    <property type="entry name" value="Prot_kinase_dom"/>
</dbReference>
<dbReference type="GO" id="GO:0005524">
    <property type="term" value="F:ATP binding"/>
    <property type="evidence" value="ECO:0007669"/>
    <property type="project" value="UniProtKB-UniRule"/>
</dbReference>
<accession>A0A835IBS3</accession>
<dbReference type="AlphaFoldDB" id="A0A835IBS3"/>
<dbReference type="InterPro" id="IPR011009">
    <property type="entry name" value="Kinase-like_dom_sf"/>
</dbReference>
<feature type="binding site" evidence="6">
    <location>
        <position position="128"/>
    </location>
    <ligand>
        <name>ATP</name>
        <dbReference type="ChEBI" id="CHEBI:30616"/>
    </ligand>
</feature>
<comment type="caution">
    <text evidence="9">The sequence shown here is derived from an EMBL/GenBank/DDBJ whole genome shotgun (WGS) entry which is preliminary data.</text>
</comment>
<comment type="subcellular location">
    <subcellularLocation>
        <location evidence="1">Membrane</location>
        <topology evidence="1">Single-pass membrane protein</topology>
    </subcellularLocation>
</comment>
<name>A0A835IBS3_9MAGN</name>
<keyword evidence="4 7" id="KW-1133">Transmembrane helix</keyword>
<dbReference type="SUPFAM" id="SSF56112">
    <property type="entry name" value="Protein kinase-like (PK-like)"/>
    <property type="match status" value="1"/>
</dbReference>